<keyword evidence="1" id="KW-0812">Transmembrane</keyword>
<organism evidence="2 3">
    <name type="scientific">Petrachloros mirabilis ULC683</name>
    <dbReference type="NCBI Taxonomy" id="2781853"/>
    <lineage>
        <taxon>Bacteria</taxon>
        <taxon>Bacillati</taxon>
        <taxon>Cyanobacteriota</taxon>
        <taxon>Cyanophyceae</taxon>
        <taxon>Synechococcales</taxon>
        <taxon>Petrachlorosaceae</taxon>
        <taxon>Petrachloros</taxon>
        <taxon>Petrachloros mirabilis</taxon>
    </lineage>
</organism>
<dbReference type="RefSeq" id="WP_161826841.1">
    <property type="nucleotide sequence ID" value="NZ_WVIC01000049.1"/>
</dbReference>
<comment type="caution">
    <text evidence="2">The sequence shown here is derived from an EMBL/GenBank/DDBJ whole genome shotgun (WGS) entry which is preliminary data.</text>
</comment>
<dbReference type="EMBL" id="WVIC01000049">
    <property type="protein sequence ID" value="NCJ08372.1"/>
    <property type="molecule type" value="Genomic_DNA"/>
</dbReference>
<reference evidence="2" key="1">
    <citation type="submission" date="2019-12" db="EMBL/GenBank/DDBJ databases">
        <title>High-Quality draft genome sequences of three cyanobacteria isolated from the limestone walls of the Old Cathedral of Coimbra.</title>
        <authorList>
            <person name="Tiago I."/>
            <person name="Soares F."/>
            <person name="Portugal A."/>
        </authorList>
    </citation>
    <scope>NUCLEOTIDE SEQUENCE [LARGE SCALE GENOMIC DNA]</scope>
    <source>
        <strain evidence="2">C</strain>
    </source>
</reference>
<accession>A0A8K2A2F7</accession>
<proteinExistence type="predicted"/>
<dbReference type="Proteomes" id="UP000607397">
    <property type="component" value="Unassembled WGS sequence"/>
</dbReference>
<keyword evidence="1" id="KW-1133">Transmembrane helix</keyword>
<gene>
    <name evidence="2" type="ORF">GS597_18035</name>
</gene>
<evidence type="ECO:0000313" key="2">
    <source>
        <dbReference type="EMBL" id="NCJ08372.1"/>
    </source>
</evidence>
<sequence>MLRPKPSTSIQAMMLASTLAPKQSGFALPLAFGMGLVIMLAAMVAMIRSQDDRATALSQQSTAQAMAVTESGITKMQALLNSNRQLLTYCSRTDDHTACASGQTWQSLTPAQFEVANTCTSSTSSVSSALVTAKDYADDFPNDQWQPIDSANPQKGQFRLVSYAYIPDTGTAPAPPGTGILTVEGRVKPGPDDKPDVGTSISRVAVEFPVIAQTSGVGGPGLWIQSNPDSDASGSVELQTNIQDSTCTSDSAQKKVENFENRQRPIPPDNTTPTYNPTPGVPFPPLPSEGLTPPAADASKGIYHISGGIKNVTQLPQSGEAAVNGVLTYRQGKRKKKEPIMC</sequence>
<keyword evidence="1" id="KW-0472">Membrane</keyword>
<dbReference type="AlphaFoldDB" id="A0A8K2A2F7"/>
<name>A0A8K2A2F7_9CYAN</name>
<keyword evidence="3" id="KW-1185">Reference proteome</keyword>
<protein>
    <submittedName>
        <fullName evidence="2">Uncharacterized protein</fullName>
    </submittedName>
</protein>
<evidence type="ECO:0000313" key="3">
    <source>
        <dbReference type="Proteomes" id="UP000607397"/>
    </source>
</evidence>
<feature type="transmembrane region" description="Helical" evidence="1">
    <location>
        <begin position="26"/>
        <end position="47"/>
    </location>
</feature>
<evidence type="ECO:0000256" key="1">
    <source>
        <dbReference type="SAM" id="Phobius"/>
    </source>
</evidence>